<keyword evidence="3" id="KW-1185">Reference proteome</keyword>
<protein>
    <submittedName>
        <fullName evidence="2">Uncharacterized protein</fullName>
    </submittedName>
</protein>
<dbReference type="Proteomes" id="UP000054166">
    <property type="component" value="Unassembled WGS sequence"/>
</dbReference>
<accession>A0A0C3GLE1</accession>
<reference evidence="2 3" key="1">
    <citation type="submission" date="2014-04" db="EMBL/GenBank/DDBJ databases">
        <authorList>
            <consortium name="DOE Joint Genome Institute"/>
            <person name="Kuo A."/>
            <person name="Tarkka M."/>
            <person name="Buscot F."/>
            <person name="Kohler A."/>
            <person name="Nagy L.G."/>
            <person name="Floudas D."/>
            <person name="Copeland A."/>
            <person name="Barry K.W."/>
            <person name="Cichocki N."/>
            <person name="Veneault-Fourrey C."/>
            <person name="LaButti K."/>
            <person name="Lindquist E.A."/>
            <person name="Lipzen A."/>
            <person name="Lundell T."/>
            <person name="Morin E."/>
            <person name="Murat C."/>
            <person name="Sun H."/>
            <person name="Tunlid A."/>
            <person name="Henrissat B."/>
            <person name="Grigoriev I.V."/>
            <person name="Hibbett D.S."/>
            <person name="Martin F."/>
            <person name="Nordberg H.P."/>
            <person name="Cantor M.N."/>
            <person name="Hua S.X."/>
        </authorList>
    </citation>
    <scope>NUCLEOTIDE SEQUENCE [LARGE SCALE GENOMIC DNA]</scope>
    <source>
        <strain evidence="2 3">F 1598</strain>
    </source>
</reference>
<name>A0A0C3GLE1_PILCF</name>
<evidence type="ECO:0000256" key="1">
    <source>
        <dbReference type="SAM" id="MobiDB-lite"/>
    </source>
</evidence>
<organism evidence="2 3">
    <name type="scientific">Piloderma croceum (strain F 1598)</name>
    <dbReference type="NCBI Taxonomy" id="765440"/>
    <lineage>
        <taxon>Eukaryota</taxon>
        <taxon>Fungi</taxon>
        <taxon>Dikarya</taxon>
        <taxon>Basidiomycota</taxon>
        <taxon>Agaricomycotina</taxon>
        <taxon>Agaricomycetes</taxon>
        <taxon>Agaricomycetidae</taxon>
        <taxon>Atheliales</taxon>
        <taxon>Atheliaceae</taxon>
        <taxon>Piloderma</taxon>
    </lineage>
</organism>
<evidence type="ECO:0000313" key="3">
    <source>
        <dbReference type="Proteomes" id="UP000054166"/>
    </source>
</evidence>
<reference evidence="3" key="2">
    <citation type="submission" date="2015-01" db="EMBL/GenBank/DDBJ databases">
        <title>Evolutionary Origins and Diversification of the Mycorrhizal Mutualists.</title>
        <authorList>
            <consortium name="DOE Joint Genome Institute"/>
            <consortium name="Mycorrhizal Genomics Consortium"/>
            <person name="Kohler A."/>
            <person name="Kuo A."/>
            <person name="Nagy L.G."/>
            <person name="Floudas D."/>
            <person name="Copeland A."/>
            <person name="Barry K.W."/>
            <person name="Cichocki N."/>
            <person name="Veneault-Fourrey C."/>
            <person name="LaButti K."/>
            <person name="Lindquist E.A."/>
            <person name="Lipzen A."/>
            <person name="Lundell T."/>
            <person name="Morin E."/>
            <person name="Murat C."/>
            <person name="Riley R."/>
            <person name="Ohm R."/>
            <person name="Sun H."/>
            <person name="Tunlid A."/>
            <person name="Henrissat B."/>
            <person name="Grigoriev I.V."/>
            <person name="Hibbett D.S."/>
            <person name="Martin F."/>
        </authorList>
    </citation>
    <scope>NUCLEOTIDE SEQUENCE [LARGE SCALE GENOMIC DNA]</scope>
    <source>
        <strain evidence="3">F 1598</strain>
    </source>
</reference>
<sequence length="75" mass="7845">MRDERMAEVSIDTTELGIIHESPSITVSITTPISDTPVTISNDTDADTTISTNATPIRSGTPTDDTTGITVLVPG</sequence>
<dbReference type="HOGENOM" id="CLU_2671906_0_0_1"/>
<proteinExistence type="predicted"/>
<feature type="compositionally biased region" description="Polar residues" evidence="1">
    <location>
        <begin position="36"/>
        <end position="69"/>
    </location>
</feature>
<dbReference type="EMBL" id="KN832970">
    <property type="protein sequence ID" value="KIM92409.1"/>
    <property type="molecule type" value="Genomic_DNA"/>
</dbReference>
<gene>
    <name evidence="2" type="ORF">PILCRDRAFT_122170</name>
</gene>
<dbReference type="InParanoid" id="A0A0C3GLE1"/>
<feature type="region of interest" description="Disordered" evidence="1">
    <location>
        <begin position="36"/>
        <end position="75"/>
    </location>
</feature>
<evidence type="ECO:0000313" key="2">
    <source>
        <dbReference type="EMBL" id="KIM92409.1"/>
    </source>
</evidence>
<dbReference type="AlphaFoldDB" id="A0A0C3GLE1"/>